<dbReference type="RefSeq" id="YP_007007468.1">
    <property type="nucleotide sequence ID" value="NC_019526.1"/>
</dbReference>
<dbReference type="Proteomes" id="UP000007524">
    <property type="component" value="Segment"/>
</dbReference>
<sequence length="101" mass="11864">MTYIFIALAMYYWISWTGYLFALKSFDYFSASCKEIGGWHVMATSSVTYCAYESITDKTFNDLVLSTVLMYLWGFAFIVHISPLIRDKIVKFHNKQKEKRT</sequence>
<keyword evidence="1" id="KW-0472">Membrane</keyword>
<proteinExistence type="predicted"/>
<keyword evidence="1" id="KW-1133">Transmembrane helix</keyword>
<evidence type="ECO:0000313" key="2">
    <source>
        <dbReference type="EMBL" id="AFA44586.1"/>
    </source>
</evidence>
<dbReference type="KEGG" id="vg:14012901"/>
<protein>
    <submittedName>
        <fullName evidence="2">Uncharacterized protein</fullName>
    </submittedName>
</protein>
<keyword evidence="3" id="KW-1185">Reference proteome</keyword>
<organism evidence="2 3">
    <name type="scientific">Klebsiella phage vB_KleM_RaK2</name>
    <dbReference type="NCBI Taxonomy" id="1147094"/>
    <lineage>
        <taxon>Viruses</taxon>
        <taxon>Duplodnaviria</taxon>
        <taxon>Heunggongvirae</taxon>
        <taxon>Uroviricota</taxon>
        <taxon>Caudoviricetes</taxon>
        <taxon>Alcyoneusvirus</taxon>
        <taxon>Alcyoneusvirus RaK2</taxon>
    </lineage>
</organism>
<feature type="transmembrane region" description="Helical" evidence="1">
    <location>
        <begin position="63"/>
        <end position="85"/>
    </location>
</feature>
<reference evidence="2 3" key="1">
    <citation type="journal article" date="2012" name="J. Virol.">
        <title>Genome of Klebsiella sp.-Infecting Bacteriophage vB_KleM_RaK2.</title>
        <authorList>
            <person name="Simoliunas E."/>
            <person name="Kaliniene L."/>
            <person name="Truncaite L."/>
            <person name="Klausa V."/>
            <person name="Zajanckauskaite A."/>
            <person name="Meskys R."/>
        </authorList>
    </citation>
    <scope>NUCLEOTIDE SEQUENCE [LARGE SCALE GENOMIC DNA]</scope>
</reference>
<evidence type="ECO:0000256" key="1">
    <source>
        <dbReference type="SAM" id="Phobius"/>
    </source>
</evidence>
<accession>H6X4C0</accession>
<keyword evidence="1" id="KW-0812">Transmembrane</keyword>
<dbReference type="GeneID" id="14012901"/>
<dbReference type="EMBL" id="JQ513383">
    <property type="protein sequence ID" value="AFA44586.1"/>
    <property type="molecule type" value="Genomic_DNA"/>
</dbReference>
<gene>
    <name evidence="2" type="ORF">RaK2_00313</name>
</gene>
<name>H6X4C0_9CAUD</name>
<feature type="transmembrane region" description="Helical" evidence="1">
    <location>
        <begin position="5"/>
        <end position="22"/>
    </location>
</feature>
<evidence type="ECO:0000313" key="3">
    <source>
        <dbReference type="Proteomes" id="UP000007524"/>
    </source>
</evidence>